<feature type="transmembrane region" description="Helical" evidence="6">
    <location>
        <begin position="241"/>
        <end position="263"/>
    </location>
</feature>
<keyword evidence="9" id="KW-1185">Reference proteome</keyword>
<dbReference type="CDD" id="cd06261">
    <property type="entry name" value="TM_PBP2"/>
    <property type="match status" value="1"/>
</dbReference>
<evidence type="ECO:0000313" key="8">
    <source>
        <dbReference type="EMBL" id="GGG00173.1"/>
    </source>
</evidence>
<name>A0A917CWK8_9BACL</name>
<dbReference type="GO" id="GO:0055085">
    <property type="term" value="P:transmembrane transport"/>
    <property type="evidence" value="ECO:0007669"/>
    <property type="project" value="InterPro"/>
</dbReference>
<dbReference type="PANTHER" id="PTHR43496:SF1">
    <property type="entry name" value="POLYGALACTURONAN_RHAMNOGALACTURONAN TRANSPORT SYSTEM PERMEASE PROTEIN YTEP"/>
    <property type="match status" value="1"/>
</dbReference>
<proteinExistence type="inferred from homology"/>
<dbReference type="InterPro" id="IPR035906">
    <property type="entry name" value="MetI-like_sf"/>
</dbReference>
<dbReference type="EMBL" id="BMGR01000004">
    <property type="protein sequence ID" value="GGG00173.1"/>
    <property type="molecule type" value="Genomic_DNA"/>
</dbReference>
<dbReference type="RefSeq" id="WP_229725037.1">
    <property type="nucleotide sequence ID" value="NZ_BMGR01000004.1"/>
</dbReference>
<accession>A0A917CWK8</accession>
<dbReference type="PROSITE" id="PS50928">
    <property type="entry name" value="ABC_TM1"/>
    <property type="match status" value="1"/>
</dbReference>
<dbReference type="Proteomes" id="UP000644756">
    <property type="component" value="Unassembled WGS sequence"/>
</dbReference>
<keyword evidence="4 6" id="KW-1133">Transmembrane helix</keyword>
<dbReference type="Gene3D" id="1.10.3720.10">
    <property type="entry name" value="MetI-like"/>
    <property type="match status" value="1"/>
</dbReference>
<reference evidence="8" key="1">
    <citation type="journal article" date="2014" name="Int. J. Syst. Evol. Microbiol.">
        <title>Complete genome sequence of Corynebacterium casei LMG S-19264T (=DSM 44701T), isolated from a smear-ripened cheese.</title>
        <authorList>
            <consortium name="US DOE Joint Genome Institute (JGI-PGF)"/>
            <person name="Walter F."/>
            <person name="Albersmeier A."/>
            <person name="Kalinowski J."/>
            <person name="Ruckert C."/>
        </authorList>
    </citation>
    <scope>NUCLEOTIDE SEQUENCE</scope>
    <source>
        <strain evidence="8">CGMCC 1.12987</strain>
    </source>
</reference>
<dbReference type="AlphaFoldDB" id="A0A917CWK8"/>
<organism evidence="8 9">
    <name type="scientific">Paenibacillus abyssi</name>
    <dbReference type="NCBI Taxonomy" id="1340531"/>
    <lineage>
        <taxon>Bacteria</taxon>
        <taxon>Bacillati</taxon>
        <taxon>Bacillota</taxon>
        <taxon>Bacilli</taxon>
        <taxon>Bacillales</taxon>
        <taxon>Paenibacillaceae</taxon>
        <taxon>Paenibacillus</taxon>
    </lineage>
</organism>
<evidence type="ECO:0000256" key="2">
    <source>
        <dbReference type="ARBA" id="ARBA00022448"/>
    </source>
</evidence>
<reference evidence="8" key="2">
    <citation type="submission" date="2020-09" db="EMBL/GenBank/DDBJ databases">
        <authorList>
            <person name="Sun Q."/>
            <person name="Zhou Y."/>
        </authorList>
    </citation>
    <scope>NUCLEOTIDE SEQUENCE</scope>
    <source>
        <strain evidence="8">CGMCC 1.12987</strain>
    </source>
</reference>
<keyword evidence="5 6" id="KW-0472">Membrane</keyword>
<comment type="caution">
    <text evidence="8">The sequence shown here is derived from an EMBL/GenBank/DDBJ whole genome shotgun (WGS) entry which is preliminary data.</text>
</comment>
<dbReference type="Pfam" id="PF00528">
    <property type="entry name" value="BPD_transp_1"/>
    <property type="match status" value="1"/>
</dbReference>
<evidence type="ECO:0000256" key="5">
    <source>
        <dbReference type="ARBA" id="ARBA00023136"/>
    </source>
</evidence>
<feature type="transmembrane region" description="Helical" evidence="6">
    <location>
        <begin position="102"/>
        <end position="123"/>
    </location>
</feature>
<protein>
    <submittedName>
        <fullName evidence="8">Protein LplB</fullName>
    </submittedName>
</protein>
<feature type="transmembrane region" description="Helical" evidence="6">
    <location>
        <begin position="299"/>
        <end position="323"/>
    </location>
</feature>
<keyword evidence="2 6" id="KW-0813">Transport</keyword>
<gene>
    <name evidence="8" type="primary">lplB</name>
    <name evidence="8" type="ORF">GCM10010916_16760</name>
</gene>
<feature type="transmembrane region" description="Helical" evidence="6">
    <location>
        <begin position="34"/>
        <end position="53"/>
    </location>
</feature>
<comment type="subcellular location">
    <subcellularLocation>
        <location evidence="6">Cell membrane</location>
        <topology evidence="6">Multi-pass membrane protein</topology>
    </subcellularLocation>
    <subcellularLocation>
        <location evidence="1">Membrane</location>
        <topology evidence="1">Multi-pass membrane protein</topology>
    </subcellularLocation>
</comment>
<dbReference type="SUPFAM" id="SSF161098">
    <property type="entry name" value="MetI-like"/>
    <property type="match status" value="1"/>
</dbReference>
<dbReference type="InterPro" id="IPR000515">
    <property type="entry name" value="MetI-like"/>
</dbReference>
<evidence type="ECO:0000256" key="4">
    <source>
        <dbReference type="ARBA" id="ARBA00022989"/>
    </source>
</evidence>
<dbReference type="PANTHER" id="PTHR43496">
    <property type="entry name" value="PROTEIN LPLB"/>
    <property type="match status" value="1"/>
</dbReference>
<evidence type="ECO:0000256" key="6">
    <source>
        <dbReference type="RuleBase" id="RU363032"/>
    </source>
</evidence>
<evidence type="ECO:0000313" key="9">
    <source>
        <dbReference type="Proteomes" id="UP000644756"/>
    </source>
</evidence>
<evidence type="ECO:0000259" key="7">
    <source>
        <dbReference type="PROSITE" id="PS50928"/>
    </source>
</evidence>
<comment type="similarity">
    <text evidence="6">Belongs to the binding-protein-dependent transport system permease family.</text>
</comment>
<feature type="domain" description="ABC transmembrane type-1" evidence="7">
    <location>
        <begin position="98"/>
        <end position="320"/>
    </location>
</feature>
<evidence type="ECO:0000256" key="1">
    <source>
        <dbReference type="ARBA" id="ARBA00004141"/>
    </source>
</evidence>
<evidence type="ECO:0000256" key="3">
    <source>
        <dbReference type="ARBA" id="ARBA00022692"/>
    </source>
</evidence>
<sequence>MEEVQMKLKKVEDNSHISIDIHKQQFWKRFKKQIYLQSFVFFGLIVLFFFQYLPMFGILMAFKEYSITDGIAGILTSEWAGLKYFKQFFNAYQFEQIVTNTLAISFLKLFFAFPVPIILAIMLNEVRISAVKRIVQTTSYFPHFISWVVVAGLASVFLSTEQGVINNLLISLGLADKPIAFLSNPDHFWGLAVTTAMWKEAGWWTIIFLAALSGINPALYEAAQIDGAGRIQRIWHITLPSIKGTIVVVLILAIGNLLGGGLVGSNFEQSFLLGNSVNSDKSEILQTYAFKMGLAQGRYSYATAIDLIQSIISVTLIFGANWLSKKVTKTGLF</sequence>
<feature type="transmembrane region" description="Helical" evidence="6">
    <location>
        <begin position="144"/>
        <end position="165"/>
    </location>
</feature>
<keyword evidence="3 6" id="KW-0812">Transmembrane</keyword>
<feature type="transmembrane region" description="Helical" evidence="6">
    <location>
        <begin position="201"/>
        <end position="220"/>
    </location>
</feature>
<dbReference type="GO" id="GO:0005886">
    <property type="term" value="C:plasma membrane"/>
    <property type="evidence" value="ECO:0007669"/>
    <property type="project" value="UniProtKB-SubCell"/>
</dbReference>